<organism evidence="1 2">
    <name type="scientific">Plutella xylostella</name>
    <name type="common">Diamondback moth</name>
    <name type="synonym">Plutella maculipennis</name>
    <dbReference type="NCBI Taxonomy" id="51655"/>
    <lineage>
        <taxon>Eukaryota</taxon>
        <taxon>Metazoa</taxon>
        <taxon>Ecdysozoa</taxon>
        <taxon>Arthropoda</taxon>
        <taxon>Hexapoda</taxon>
        <taxon>Insecta</taxon>
        <taxon>Pterygota</taxon>
        <taxon>Neoptera</taxon>
        <taxon>Endopterygota</taxon>
        <taxon>Lepidoptera</taxon>
        <taxon>Glossata</taxon>
        <taxon>Ditrysia</taxon>
        <taxon>Yponomeutoidea</taxon>
        <taxon>Plutellidae</taxon>
        <taxon>Plutella</taxon>
    </lineage>
</organism>
<gene>
    <name evidence="1" type="ORF">PLXY2_LOCUS7072</name>
</gene>
<name>A0A8S4F047_PLUXY</name>
<dbReference type="Proteomes" id="UP000653454">
    <property type="component" value="Unassembled WGS sequence"/>
</dbReference>
<evidence type="ECO:0000313" key="1">
    <source>
        <dbReference type="EMBL" id="CAG9120198.1"/>
    </source>
</evidence>
<dbReference type="AlphaFoldDB" id="A0A8S4F047"/>
<evidence type="ECO:0000313" key="2">
    <source>
        <dbReference type="Proteomes" id="UP000653454"/>
    </source>
</evidence>
<dbReference type="EMBL" id="CAJHNJ030000023">
    <property type="protein sequence ID" value="CAG9120198.1"/>
    <property type="molecule type" value="Genomic_DNA"/>
</dbReference>
<comment type="caution">
    <text evidence="1">The sequence shown here is derived from an EMBL/GenBank/DDBJ whole genome shotgun (WGS) entry which is preliminary data.</text>
</comment>
<keyword evidence="2" id="KW-1185">Reference proteome</keyword>
<reference evidence="1" key="1">
    <citation type="submission" date="2020-11" db="EMBL/GenBank/DDBJ databases">
        <authorList>
            <person name="Whiteford S."/>
        </authorList>
    </citation>
    <scope>NUCLEOTIDE SEQUENCE</scope>
</reference>
<protein>
    <submittedName>
        <fullName evidence="1">(diamondback moth) hypothetical protein</fullName>
    </submittedName>
</protein>
<sequence>METTHKDLLQEFQQLISKMPMEVCCVTVLAELGLQWKAVTQAVRNARLPMTSASVAKILTRHVSRSLEAEELSEIVAQLRIKLIATSSSCTWHAITLSEPVSEEEPVAEWCRLVGHRAQLAARRTVKKINTRVEVHTAKLNDFLFLSLRSVSAGRGGRGGAARGALCVCAAPAQPVAFVTTLASRALLQAAVEGLGYRKYTNADLNGRDLQSLLRIVDRTWNTQPQQLTEMPEYDPQPVVTENGIDFTNRAYNAQYVESIIGADPPLLNSLEIKSERPYAHPSRLKKNIAIGFSLKTDNLAETLKHWVGVMAIPPTSDFVKIFHELKSNRITYHRDDMED</sequence>
<accession>A0A8S4F047</accession>
<proteinExistence type="predicted"/>